<dbReference type="InterPro" id="IPR041277">
    <property type="entry name" value="MBG_Lactobacillales"/>
</dbReference>
<dbReference type="EMBL" id="QWZQ01000002">
    <property type="protein sequence ID" value="RRK11633.1"/>
    <property type="molecule type" value="Genomic_DNA"/>
</dbReference>
<sequence>MRYKSRASSKGLALLGVTIFSASLGWDYITAHADTTPTADPKAVVKTTNVEPVQTNGQSNQTVLKTGSQPVAPTPESKPAGTPTATESTSKPATTDATQPTTPGVSDTTAKDATQPANGQKVAEPVQPKAAAGTETKPVNQGTNTTQPTTPVTNQNVKSGTAPAVTPDKTDGVETPDNATKNVQPVTTTSLSRPQPLTRSNLKLNRMSLAAVPEAEPVTVPDEADDIASGDFGTHWEINSKGILKIHGGTLADTKGSQRVNNVVQGSPWKDHVADIKGIDVNVDGTVYTGADASYLFSGMDKLGNLDLTKLNTSKTVNMESMLDGLNATSVNVSGWDVSNVTNGDGLFESTSGFTNLDLTSWDVSSFKTMRSMFWGSNLATVNTTGWQPKHVTTMASMFEKSRLNQIIGLEDWDTSSLTSTQEMFYGDKYLTKLDLSHWNVANLTNIYIMVDGSGVQSIDISNWNTPKLTSASSAFENNINMTTFKADNWNAENVTSFEDMLAYNTALKDVGDTGTWNVKSVQNVAAMFFNSKVAKLDLSTWNMDHVTSANAMLNQCQNLWYLKLGPHSTLVGGMLPTVGSSSLYDPKTQHYYSADSSKVWQTLGDGDVHWPKGNQTYTSAQLMALYQDSQPRPQNVETYVWKQQVMQATAGLQNNADNPVVTIKAFDGQPGPAELDPSGYLLAVTTPDNQKISYQLEKGDIRYQSAQLAHPGQYRVELTTQAVQKLQQKFKAYNWNLDTKITGTYTILPKPETINDFHFQFAANKTYDGQIMANPTLTFKTWDGNTINVPTIQDDYRAVQDNKTVGVVRDAGQYDLTFAMSNVIARLKQQLGTQAAYYDFTVNPIGDQTYSTTYTIAKRDLHVDMKEQKEVYARQMFHYNVANVSVTNGVSNDNLSYYKVDDPRMVDAGTYQIGLHFTYPNNLKNYNVVGNTTANLTITPATLNVTIPDDTVTYNGKVQTISKSKVKLGGIYSGDTLAFTVADSAGADVGVYPIKISLVKDDFSKNYQLPADAAGHLTIKQAQLFVKMHSRTVQYDGREQTLLPSDVEVTNSNTNQIVGADEVPYTLSSGRGVGTHDIKITFTDPQTVKNYAITGTDQPGTLTITPAVLTPDFSGVATRVIDYDGKTHTFDGVKLNGVLNNDPISFTVDQTASADAGTYQLGVHLNANAANDNYVLAGGSDYLTIDPVLVNATLANQTVTYNGKQ</sequence>
<feature type="chain" id="PRO_5018651220" evidence="2">
    <location>
        <begin position="34"/>
        <end position="1206"/>
    </location>
</feature>
<dbReference type="NCBIfam" id="TIGR02167">
    <property type="entry name" value="Liste_lipo_26"/>
    <property type="match status" value="2"/>
</dbReference>
<organism evidence="4 5">
    <name type="scientific">Lactiplantibacillus garii</name>
    <dbReference type="NCBI Taxonomy" id="2306423"/>
    <lineage>
        <taxon>Bacteria</taxon>
        <taxon>Bacillati</taxon>
        <taxon>Bacillota</taxon>
        <taxon>Bacilli</taxon>
        <taxon>Lactobacillales</taxon>
        <taxon>Lactobacillaceae</taxon>
        <taxon>Lactiplantibacillus</taxon>
    </lineage>
</organism>
<evidence type="ECO:0000259" key="3">
    <source>
        <dbReference type="Pfam" id="PF17883"/>
    </source>
</evidence>
<dbReference type="Pfam" id="PF03382">
    <property type="entry name" value="DUF285"/>
    <property type="match status" value="2"/>
</dbReference>
<keyword evidence="5" id="KW-1185">Reference proteome</keyword>
<dbReference type="OrthoDB" id="370441at2"/>
<dbReference type="Proteomes" id="UP000283633">
    <property type="component" value="Unassembled WGS sequence"/>
</dbReference>
<feature type="signal peptide" evidence="2">
    <location>
        <begin position="1"/>
        <end position="33"/>
    </location>
</feature>
<feature type="domain" description="MBG" evidence="3">
    <location>
        <begin position="665"/>
        <end position="748"/>
    </location>
</feature>
<dbReference type="InterPro" id="IPR005046">
    <property type="entry name" value="DUF285"/>
</dbReference>
<feature type="region of interest" description="Disordered" evidence="1">
    <location>
        <begin position="49"/>
        <end position="196"/>
    </location>
</feature>
<gene>
    <name evidence="4" type="ORF">D1831_00735</name>
</gene>
<feature type="compositionally biased region" description="Polar residues" evidence="1">
    <location>
        <begin position="104"/>
        <end position="118"/>
    </location>
</feature>
<feature type="compositionally biased region" description="Polar residues" evidence="1">
    <location>
        <begin position="177"/>
        <end position="196"/>
    </location>
</feature>
<evidence type="ECO:0000313" key="4">
    <source>
        <dbReference type="EMBL" id="RRK11633.1"/>
    </source>
</evidence>
<dbReference type="InterPro" id="IPR011889">
    <property type="entry name" value="Liste_lipo_26"/>
</dbReference>
<dbReference type="Pfam" id="PF17883">
    <property type="entry name" value="MBG"/>
    <property type="match status" value="1"/>
</dbReference>
<dbReference type="SUPFAM" id="SSF52058">
    <property type="entry name" value="L domain-like"/>
    <property type="match status" value="1"/>
</dbReference>
<dbReference type="Gene3D" id="3.10.430.110">
    <property type="match status" value="1"/>
</dbReference>
<keyword evidence="2" id="KW-0732">Signal</keyword>
<feature type="compositionally biased region" description="Polar residues" evidence="1">
    <location>
        <begin position="49"/>
        <end position="71"/>
    </location>
</feature>
<feature type="compositionally biased region" description="Low complexity" evidence="1">
    <location>
        <begin position="92"/>
        <end position="103"/>
    </location>
</feature>
<dbReference type="RefSeq" id="WP_125070707.1">
    <property type="nucleotide sequence ID" value="NZ_QWZQ01000002.1"/>
</dbReference>
<name>A0A3R8LLU7_9LACO</name>
<dbReference type="InterPro" id="IPR032675">
    <property type="entry name" value="LRR_dom_sf"/>
</dbReference>
<protein>
    <submittedName>
        <fullName evidence="4">BspA family leucine-rich repeat surface protein</fullName>
    </submittedName>
</protein>
<evidence type="ECO:0000256" key="2">
    <source>
        <dbReference type="SAM" id="SignalP"/>
    </source>
</evidence>
<evidence type="ECO:0000313" key="5">
    <source>
        <dbReference type="Proteomes" id="UP000283633"/>
    </source>
</evidence>
<reference evidence="4 5" key="1">
    <citation type="submission" date="2018-08" db="EMBL/GenBank/DDBJ databases">
        <title>Genome Lactobacillus garii FI11369.</title>
        <authorList>
            <person name="Diaz M."/>
            <person name="Narbad A."/>
        </authorList>
    </citation>
    <scope>NUCLEOTIDE SEQUENCE [LARGE SCALE GENOMIC DNA]</scope>
    <source>
        <strain evidence="4 5">FI11369</strain>
    </source>
</reference>
<comment type="caution">
    <text evidence="4">The sequence shown here is derived from an EMBL/GenBank/DDBJ whole genome shotgun (WGS) entry which is preliminary data.</text>
</comment>
<accession>A0A3R8LLU7</accession>
<dbReference type="AlphaFoldDB" id="A0A3R8LLU7"/>
<evidence type="ECO:0000256" key="1">
    <source>
        <dbReference type="SAM" id="MobiDB-lite"/>
    </source>
</evidence>
<proteinExistence type="predicted"/>
<dbReference type="Gene3D" id="3.80.10.10">
    <property type="entry name" value="Ribonuclease Inhibitor"/>
    <property type="match status" value="1"/>
</dbReference>
<feature type="compositionally biased region" description="Low complexity" evidence="1">
    <location>
        <begin position="138"/>
        <end position="157"/>
    </location>
</feature>